<gene>
    <name evidence="1" type="ORF">G3I53_01585</name>
</gene>
<dbReference type="EMBL" id="JAAGMD010000047">
    <property type="protein sequence ID" value="NEA84790.1"/>
    <property type="molecule type" value="Genomic_DNA"/>
</dbReference>
<evidence type="ECO:0000313" key="1">
    <source>
        <dbReference type="EMBL" id="NEA84790.1"/>
    </source>
</evidence>
<organism evidence="1">
    <name type="scientific">Streptomyces sp. SID14436</name>
    <dbReference type="NCBI Taxonomy" id="2706070"/>
    <lineage>
        <taxon>Bacteria</taxon>
        <taxon>Bacillati</taxon>
        <taxon>Actinomycetota</taxon>
        <taxon>Actinomycetes</taxon>
        <taxon>Kitasatosporales</taxon>
        <taxon>Streptomycetaceae</taxon>
        <taxon>Streptomyces</taxon>
    </lineage>
</organism>
<name>A0A6G3QNL1_9ACTN</name>
<sequence length="149" mass="16590">MGLPEEDRAGAPAGSADLRRGMMALSKFKEKVDDLLETFEGSDGGPAKVSAHSLPQTAFGTGAFPEGKQLHLEYERVHERITALSKSLGLQLEAMRIAVHGVDVDFDNLEEEQRYRFHAIRAEVNQTRNEMLNEHLKRDNNADHTDAGY</sequence>
<reference evidence="1" key="1">
    <citation type="submission" date="2020-01" db="EMBL/GenBank/DDBJ databases">
        <title>Insect and environment-associated Actinomycetes.</title>
        <authorList>
            <person name="Currrie C."/>
            <person name="Chevrette M."/>
            <person name="Carlson C."/>
            <person name="Stubbendieck R."/>
            <person name="Wendt-Pienkowski E."/>
        </authorList>
    </citation>
    <scope>NUCLEOTIDE SEQUENCE</scope>
    <source>
        <strain evidence="1">SID14436</strain>
    </source>
</reference>
<accession>A0A6G3QNL1</accession>
<dbReference type="AlphaFoldDB" id="A0A6G3QNL1"/>
<protein>
    <submittedName>
        <fullName evidence="1">Uncharacterized protein</fullName>
    </submittedName>
</protein>
<proteinExistence type="predicted"/>
<dbReference type="RefSeq" id="WP_164337349.1">
    <property type="nucleotide sequence ID" value="NZ_JAAGMD010000047.1"/>
</dbReference>
<comment type="caution">
    <text evidence="1">The sequence shown here is derived from an EMBL/GenBank/DDBJ whole genome shotgun (WGS) entry which is preliminary data.</text>
</comment>